<feature type="domain" description="Protein kinase" evidence="12">
    <location>
        <begin position="46"/>
        <end position="334"/>
    </location>
</feature>
<dbReference type="InterPro" id="IPR000719">
    <property type="entry name" value="Prot_kinase_dom"/>
</dbReference>
<name>A0AAV3X6N0_9CYAN</name>
<proteinExistence type="predicted"/>
<dbReference type="GO" id="GO:0005524">
    <property type="term" value="F:ATP binding"/>
    <property type="evidence" value="ECO:0007669"/>
    <property type="project" value="UniProtKB-UniRule"/>
</dbReference>
<dbReference type="GO" id="GO:0004674">
    <property type="term" value="F:protein serine/threonine kinase activity"/>
    <property type="evidence" value="ECO:0007669"/>
    <property type="project" value="UniProtKB-KW"/>
</dbReference>
<feature type="compositionally biased region" description="Low complexity" evidence="10">
    <location>
        <begin position="753"/>
        <end position="762"/>
    </location>
</feature>
<evidence type="ECO:0000256" key="9">
    <source>
        <dbReference type="PROSITE-ProRule" id="PRU10141"/>
    </source>
</evidence>
<dbReference type="Gene3D" id="3.30.200.20">
    <property type="entry name" value="Phosphorylase Kinase, domain 1"/>
    <property type="match status" value="1"/>
</dbReference>
<feature type="transmembrane region" description="Helical" evidence="11">
    <location>
        <begin position="383"/>
        <end position="405"/>
    </location>
</feature>
<feature type="compositionally biased region" description="Pro residues" evidence="10">
    <location>
        <begin position="421"/>
        <end position="433"/>
    </location>
</feature>
<dbReference type="InterPro" id="IPR017441">
    <property type="entry name" value="Protein_kinase_ATP_BS"/>
</dbReference>
<accession>A0AAV3X6N0</accession>
<feature type="compositionally biased region" description="Pro residues" evidence="10">
    <location>
        <begin position="328"/>
        <end position="342"/>
    </location>
</feature>
<dbReference type="SUPFAM" id="SSF56112">
    <property type="entry name" value="Protein kinase-like (PK-like)"/>
    <property type="match status" value="1"/>
</dbReference>
<keyword evidence="6 9" id="KW-0067">ATP-binding</keyword>
<dbReference type="PANTHER" id="PTHR24363">
    <property type="entry name" value="SERINE/THREONINE PROTEIN KINASE"/>
    <property type="match status" value="1"/>
</dbReference>
<dbReference type="PROSITE" id="PS00109">
    <property type="entry name" value="PROTEIN_KINASE_TYR"/>
    <property type="match status" value="1"/>
</dbReference>
<dbReference type="Pfam" id="PF00069">
    <property type="entry name" value="Pkinase"/>
    <property type="match status" value="1"/>
</dbReference>
<evidence type="ECO:0000256" key="5">
    <source>
        <dbReference type="ARBA" id="ARBA00022777"/>
    </source>
</evidence>
<evidence type="ECO:0000256" key="8">
    <source>
        <dbReference type="ARBA" id="ARBA00048679"/>
    </source>
</evidence>
<feature type="region of interest" description="Disordered" evidence="10">
    <location>
        <begin position="328"/>
        <end position="376"/>
    </location>
</feature>
<dbReference type="InterPro" id="IPR011009">
    <property type="entry name" value="Kinase-like_dom_sf"/>
</dbReference>
<evidence type="ECO:0000256" key="10">
    <source>
        <dbReference type="SAM" id="MobiDB-lite"/>
    </source>
</evidence>
<dbReference type="PROSITE" id="PS00107">
    <property type="entry name" value="PROTEIN_KINASE_ATP"/>
    <property type="match status" value="1"/>
</dbReference>
<keyword evidence="14" id="KW-1185">Reference proteome</keyword>
<evidence type="ECO:0000256" key="11">
    <source>
        <dbReference type="SAM" id="Phobius"/>
    </source>
</evidence>
<keyword evidence="5 13" id="KW-0418">Kinase</keyword>
<evidence type="ECO:0000313" key="14">
    <source>
        <dbReference type="Proteomes" id="UP001050975"/>
    </source>
</evidence>
<evidence type="ECO:0000256" key="1">
    <source>
        <dbReference type="ARBA" id="ARBA00012513"/>
    </source>
</evidence>
<comment type="catalytic activity">
    <reaction evidence="8">
        <text>L-seryl-[protein] + ATP = O-phospho-L-seryl-[protein] + ADP + H(+)</text>
        <dbReference type="Rhea" id="RHEA:17989"/>
        <dbReference type="Rhea" id="RHEA-COMP:9863"/>
        <dbReference type="Rhea" id="RHEA-COMP:11604"/>
        <dbReference type="ChEBI" id="CHEBI:15378"/>
        <dbReference type="ChEBI" id="CHEBI:29999"/>
        <dbReference type="ChEBI" id="CHEBI:30616"/>
        <dbReference type="ChEBI" id="CHEBI:83421"/>
        <dbReference type="ChEBI" id="CHEBI:456216"/>
        <dbReference type="EC" id="2.7.11.1"/>
    </reaction>
</comment>
<dbReference type="CDD" id="cd14014">
    <property type="entry name" value="STKc_PknB_like"/>
    <property type="match status" value="1"/>
</dbReference>
<feature type="compositionally biased region" description="Pro residues" evidence="10">
    <location>
        <begin position="691"/>
        <end position="710"/>
    </location>
</feature>
<dbReference type="Proteomes" id="UP001050975">
    <property type="component" value="Unassembled WGS sequence"/>
</dbReference>
<keyword evidence="4 9" id="KW-0547">Nucleotide-binding</keyword>
<dbReference type="Gene3D" id="1.10.510.10">
    <property type="entry name" value="Transferase(Phosphotransferase) domain 1"/>
    <property type="match status" value="1"/>
</dbReference>
<evidence type="ECO:0000256" key="2">
    <source>
        <dbReference type="ARBA" id="ARBA00022527"/>
    </source>
</evidence>
<organism evidence="13 14">
    <name type="scientific">Microseira wollei NIES-4236</name>
    <dbReference type="NCBI Taxonomy" id="2530354"/>
    <lineage>
        <taxon>Bacteria</taxon>
        <taxon>Bacillati</taxon>
        <taxon>Cyanobacteriota</taxon>
        <taxon>Cyanophyceae</taxon>
        <taxon>Oscillatoriophycideae</taxon>
        <taxon>Aerosakkonematales</taxon>
        <taxon>Aerosakkonemataceae</taxon>
        <taxon>Microseira</taxon>
    </lineage>
</organism>
<dbReference type="PANTHER" id="PTHR24363:SF0">
    <property type="entry name" value="SERINE_THREONINE KINASE LIKE DOMAIN CONTAINING 1"/>
    <property type="match status" value="1"/>
</dbReference>
<evidence type="ECO:0000256" key="6">
    <source>
        <dbReference type="ARBA" id="ARBA00022840"/>
    </source>
</evidence>
<feature type="binding site" evidence="9">
    <location>
        <position position="76"/>
    </location>
    <ligand>
        <name>ATP</name>
        <dbReference type="ChEBI" id="CHEBI:30616"/>
    </ligand>
</feature>
<dbReference type="EMBL" id="BLAY01000007">
    <property type="protein sequence ID" value="GET35999.1"/>
    <property type="molecule type" value="Genomic_DNA"/>
</dbReference>
<evidence type="ECO:0000259" key="12">
    <source>
        <dbReference type="PROSITE" id="PS50011"/>
    </source>
</evidence>
<feature type="compositionally biased region" description="Pro residues" evidence="10">
    <location>
        <begin position="360"/>
        <end position="372"/>
    </location>
</feature>
<keyword evidence="3" id="KW-0808">Transferase</keyword>
<comment type="catalytic activity">
    <reaction evidence="7">
        <text>L-threonyl-[protein] + ATP = O-phospho-L-threonyl-[protein] + ADP + H(+)</text>
        <dbReference type="Rhea" id="RHEA:46608"/>
        <dbReference type="Rhea" id="RHEA-COMP:11060"/>
        <dbReference type="Rhea" id="RHEA-COMP:11605"/>
        <dbReference type="ChEBI" id="CHEBI:15378"/>
        <dbReference type="ChEBI" id="CHEBI:30013"/>
        <dbReference type="ChEBI" id="CHEBI:30616"/>
        <dbReference type="ChEBI" id="CHEBI:61977"/>
        <dbReference type="ChEBI" id="CHEBI:456216"/>
        <dbReference type="EC" id="2.7.11.1"/>
    </reaction>
</comment>
<keyword evidence="2" id="KW-0723">Serine/threonine-protein kinase</keyword>
<evidence type="ECO:0000256" key="3">
    <source>
        <dbReference type="ARBA" id="ARBA00022679"/>
    </source>
</evidence>
<feature type="region of interest" description="Disordered" evidence="10">
    <location>
        <begin position="414"/>
        <end position="449"/>
    </location>
</feature>
<dbReference type="InterPro" id="IPR008266">
    <property type="entry name" value="Tyr_kinase_AS"/>
</dbReference>
<keyword evidence="11" id="KW-0812">Transmembrane</keyword>
<reference evidence="13" key="1">
    <citation type="submission" date="2019-10" db="EMBL/GenBank/DDBJ databases">
        <title>Draft genome sequece of Microseira wollei NIES-4236.</title>
        <authorList>
            <person name="Yamaguchi H."/>
            <person name="Suzuki S."/>
            <person name="Kawachi M."/>
        </authorList>
    </citation>
    <scope>NUCLEOTIDE SEQUENCE</scope>
    <source>
        <strain evidence="13">NIES-4236</strain>
    </source>
</reference>
<dbReference type="EC" id="2.7.11.1" evidence="1"/>
<dbReference type="AlphaFoldDB" id="A0AAV3X6N0"/>
<feature type="region of interest" description="Disordered" evidence="10">
    <location>
        <begin position="687"/>
        <end position="786"/>
    </location>
</feature>
<feature type="compositionally biased region" description="Pro residues" evidence="10">
    <location>
        <begin position="718"/>
        <end position="752"/>
    </location>
</feature>
<sequence length="786" mass="86550">MTRVYCSKGHENAPDNLYCQWCGEKLSQHQPAGKGIYPGMLLGDRYRIVRLLGQGGFGRTYLAEDINRFSEPCVLKEFAPQVRGTYALQKAEQLFEREAGTLYKLQHSQIPRFRELFRFKLQDEGHLFLVQDYVEGQTYRGLLETRKRQAQRFNEAEVQQLLVQILPVLDYIHSMGVIHRDISPDNLILRNSDSMPIVIDFGGVKQVAAEAESQFTQAAPDNVPSFATRLGKVGYAPNEQMQMGMVSPHSDLYALAATALVLLTGKEPQQLIDQNSMSWNWRREINLSPNLSAVLDKMLSYRPGDRFQSVREVMQALGGTIPPVATLPPTQPALPPTPPPQQQPTGVTLPVAPGHKSIPNHPPVIQTPPPTPSNNSDRGWSSLLLTNIFVIAIAVVGIAGIGWVVNGIVRNIPSASKPTVKPVPPKTPDPEPAPAQQFSPAEQARKERLRDRRRQLGIDYNFYVSLVNEAFWHRNPNLRGRTLSDEPRDEALRERWDAIASELLDKLRLLSASARQRLGFYGQADRDRFKADVNELRLSSRALNDIVDGEFFYRFPEQEGKDFLAKPMGQVWSAIADDKVNAIKSQTALKRIEFDPGATGKQVSGTLEPGKGIAYIAGLAAGQQMRVNLDADRTALFSVYPPTSNQKALLEDSTKRSWSGDLSQNGFYEFVIVSKASKPINYRLNLTAENPAPPATPEPPSPPKPKPIPSPSVDRSPTSPPTEPPTSPPTEPPTSSPTAPPTSSPTAPPTSPPTDETPATDETPTKDVPAASSSPTPGTTEPAPKQ</sequence>
<dbReference type="Gene3D" id="2.60.120.380">
    <property type="match status" value="1"/>
</dbReference>
<evidence type="ECO:0000313" key="13">
    <source>
        <dbReference type="EMBL" id="GET35999.1"/>
    </source>
</evidence>
<evidence type="ECO:0000256" key="7">
    <source>
        <dbReference type="ARBA" id="ARBA00047899"/>
    </source>
</evidence>
<gene>
    <name evidence="13" type="ORF">MiSe_07470</name>
</gene>
<dbReference type="PROSITE" id="PS50011">
    <property type="entry name" value="PROTEIN_KINASE_DOM"/>
    <property type="match status" value="1"/>
</dbReference>
<evidence type="ECO:0000256" key="4">
    <source>
        <dbReference type="ARBA" id="ARBA00022741"/>
    </source>
</evidence>
<comment type="caution">
    <text evidence="13">The sequence shown here is derived from an EMBL/GenBank/DDBJ whole genome shotgun (WGS) entry which is preliminary data.</text>
</comment>
<protein>
    <recommendedName>
        <fullName evidence="1">non-specific serine/threonine protein kinase</fullName>
        <ecNumber evidence="1">2.7.11.1</ecNumber>
    </recommendedName>
</protein>
<keyword evidence="11" id="KW-0472">Membrane</keyword>
<keyword evidence="11" id="KW-1133">Transmembrane helix</keyword>